<accession>A0A3M9Y440</accession>
<comment type="caution">
    <text evidence="1">The sequence shown here is derived from an EMBL/GenBank/DDBJ whole genome shotgun (WGS) entry which is preliminary data.</text>
</comment>
<dbReference type="GeneID" id="39604873"/>
<reference evidence="1 2" key="1">
    <citation type="submission" date="2018-10" db="EMBL/GenBank/DDBJ databases">
        <title>Genome sequence of Verticillium nonalfalfae VnAa140.</title>
        <authorList>
            <person name="Stajich J.E."/>
            <person name="Kasson M.T."/>
        </authorList>
    </citation>
    <scope>NUCLEOTIDE SEQUENCE [LARGE SCALE GENOMIC DNA]</scope>
    <source>
        <strain evidence="1 2">VnAa140</strain>
    </source>
</reference>
<dbReference type="AlphaFoldDB" id="A0A3M9Y440"/>
<keyword evidence="2" id="KW-1185">Reference proteome</keyword>
<organism evidence="1 2">
    <name type="scientific">Verticillium nonalfalfae</name>
    <dbReference type="NCBI Taxonomy" id="1051616"/>
    <lineage>
        <taxon>Eukaryota</taxon>
        <taxon>Fungi</taxon>
        <taxon>Dikarya</taxon>
        <taxon>Ascomycota</taxon>
        <taxon>Pezizomycotina</taxon>
        <taxon>Sordariomycetes</taxon>
        <taxon>Hypocreomycetidae</taxon>
        <taxon>Glomerellales</taxon>
        <taxon>Plectosphaerellaceae</taxon>
        <taxon>Verticillium</taxon>
    </lineage>
</organism>
<evidence type="ECO:0000313" key="2">
    <source>
        <dbReference type="Proteomes" id="UP000267145"/>
    </source>
</evidence>
<evidence type="ECO:0000313" key="1">
    <source>
        <dbReference type="EMBL" id="RNJ53940.1"/>
    </source>
</evidence>
<dbReference type="RefSeq" id="XP_028492098.1">
    <property type="nucleotide sequence ID" value="XM_028635427.1"/>
</dbReference>
<dbReference type="Proteomes" id="UP000267145">
    <property type="component" value="Unassembled WGS sequence"/>
</dbReference>
<protein>
    <submittedName>
        <fullName evidence="1">Uncharacterized protein</fullName>
    </submittedName>
</protein>
<name>A0A3M9Y440_9PEZI</name>
<sequence length="174" mass="18671">MPDEVLDTVQVCNFEASGSIPAPAPATACVVSAPAFFCTANAQARVRHEEMGQGIGSVAVRNRNTCTDEAGGDSSRFDPTKGCDGTTQGLLSLAVNVEDWWATRQKKPGIRPGMRPDFLPTIDGWSLHFSDHFSMGSKLEMADSIAKELNTKMRPGAVASQHLHSASFRARGHL</sequence>
<dbReference type="EMBL" id="RBVV01000121">
    <property type="protein sequence ID" value="RNJ53940.1"/>
    <property type="molecule type" value="Genomic_DNA"/>
</dbReference>
<proteinExistence type="predicted"/>
<gene>
    <name evidence="1" type="ORF">D7B24_001184</name>
</gene>